<proteinExistence type="predicted"/>
<evidence type="ECO:0000313" key="2">
    <source>
        <dbReference type="EMBL" id="PAN35162.2"/>
    </source>
</evidence>
<sequence length="50" mass="5927">MTKLVGRVVMLCFFLATKVIWLFLAVKDNKFLRYVVLQYSRYVMASHLIT</sequence>
<keyword evidence="1" id="KW-1133">Transmembrane helix</keyword>
<keyword evidence="1" id="KW-0812">Transmembrane</keyword>
<dbReference type="Proteomes" id="UP000243499">
    <property type="component" value="Chromosome 6"/>
</dbReference>
<dbReference type="EMBL" id="CM008051">
    <property type="protein sequence ID" value="PAN35162.2"/>
    <property type="molecule type" value="Genomic_DNA"/>
</dbReference>
<dbReference type="AlphaFoldDB" id="A0A2S3I302"/>
<feature type="transmembrane region" description="Helical" evidence="1">
    <location>
        <begin position="6"/>
        <end position="26"/>
    </location>
</feature>
<accession>A0A2S3I302</accession>
<protein>
    <submittedName>
        <fullName evidence="2">Uncharacterized protein</fullName>
    </submittedName>
</protein>
<keyword evidence="1" id="KW-0472">Membrane</keyword>
<gene>
    <name evidence="2" type="ORF">PAHAL_6G201300</name>
</gene>
<dbReference type="Gramene" id="PAN35162">
    <property type="protein sequence ID" value="PAN35162"/>
    <property type="gene ID" value="PAHAL_6G201300"/>
</dbReference>
<name>A0A2S3I302_9POAL</name>
<organism evidence="2">
    <name type="scientific">Panicum hallii</name>
    <dbReference type="NCBI Taxonomy" id="206008"/>
    <lineage>
        <taxon>Eukaryota</taxon>
        <taxon>Viridiplantae</taxon>
        <taxon>Streptophyta</taxon>
        <taxon>Embryophyta</taxon>
        <taxon>Tracheophyta</taxon>
        <taxon>Spermatophyta</taxon>
        <taxon>Magnoliopsida</taxon>
        <taxon>Liliopsida</taxon>
        <taxon>Poales</taxon>
        <taxon>Poaceae</taxon>
        <taxon>PACMAD clade</taxon>
        <taxon>Panicoideae</taxon>
        <taxon>Panicodae</taxon>
        <taxon>Paniceae</taxon>
        <taxon>Panicinae</taxon>
        <taxon>Panicum</taxon>
        <taxon>Panicum sect. Panicum</taxon>
    </lineage>
</organism>
<reference evidence="2" key="1">
    <citation type="submission" date="2018-04" db="EMBL/GenBank/DDBJ databases">
        <title>WGS assembly of Panicum hallii.</title>
        <authorList>
            <person name="Lovell J."/>
            <person name="Jenkins J."/>
            <person name="Lowry D."/>
            <person name="Mamidi S."/>
            <person name="Sreedasyam A."/>
            <person name="Weng X."/>
            <person name="Barry K."/>
            <person name="Bonette J."/>
            <person name="Campitelli B."/>
            <person name="Daum C."/>
            <person name="Gordon S."/>
            <person name="Gould B."/>
            <person name="Lipzen A."/>
            <person name="Macqueen A."/>
            <person name="Palacio-Mejia J."/>
            <person name="Plott C."/>
            <person name="Shakirov E."/>
            <person name="Shu S."/>
            <person name="Yoshinaga Y."/>
            <person name="Zane M."/>
            <person name="Rokhsar D."/>
            <person name="Grimwood J."/>
            <person name="Schmutz J."/>
            <person name="Juenger T."/>
        </authorList>
    </citation>
    <scope>NUCLEOTIDE SEQUENCE [LARGE SCALE GENOMIC DNA]</scope>
    <source>
        <strain evidence="2">FIL2</strain>
    </source>
</reference>
<evidence type="ECO:0000256" key="1">
    <source>
        <dbReference type="SAM" id="Phobius"/>
    </source>
</evidence>